<feature type="chain" id="PRO_5046645891" evidence="1">
    <location>
        <begin position="30"/>
        <end position="284"/>
    </location>
</feature>
<proteinExistence type="predicted"/>
<feature type="signal peptide" evidence="1">
    <location>
        <begin position="1"/>
        <end position="29"/>
    </location>
</feature>
<sequence length="284" mass="31296">MDLPISPEPLRICLLLFVTLLFLPTRAFAQSFAGPEPEIDPDAVERLVAKHRGASWLSLGGYAHTVDGHTRDFGALATLELPFDQLAHRGAERPRLERAAAMVPSGTFSAASLPVTRDVARSAVLAAWRSAGLGPGDARVDDLASRARWSALFPEARMRVARAFDESARIDSTASGDPRTTDSAGANLWLEARLTWRLDRILYADDEPAFERIRFERHDARARIAARVLTLLGQWQRAWVDTHLSAPDAAESLETGMRLSDAEAALDVLTGSWFGRWRSSLDTR</sequence>
<evidence type="ECO:0000313" key="2">
    <source>
        <dbReference type="EMBL" id="WXA92634.1"/>
    </source>
</evidence>
<gene>
    <name evidence="2" type="ORF">LZC95_40080</name>
</gene>
<organism evidence="2 3">
    <name type="scientific">Pendulispora brunnea</name>
    <dbReference type="NCBI Taxonomy" id="2905690"/>
    <lineage>
        <taxon>Bacteria</taxon>
        <taxon>Pseudomonadati</taxon>
        <taxon>Myxococcota</taxon>
        <taxon>Myxococcia</taxon>
        <taxon>Myxococcales</taxon>
        <taxon>Sorangiineae</taxon>
        <taxon>Pendulisporaceae</taxon>
        <taxon>Pendulispora</taxon>
    </lineage>
</organism>
<name>A0ABZ2K744_9BACT</name>
<accession>A0ABZ2K744</accession>
<keyword evidence="1" id="KW-0732">Signal</keyword>
<evidence type="ECO:0000313" key="3">
    <source>
        <dbReference type="Proteomes" id="UP001379533"/>
    </source>
</evidence>
<dbReference type="Proteomes" id="UP001379533">
    <property type="component" value="Chromosome"/>
</dbReference>
<reference evidence="2 3" key="1">
    <citation type="submission" date="2021-12" db="EMBL/GenBank/DDBJ databases">
        <title>Discovery of the Pendulisporaceae a myxobacterial family with distinct sporulation behavior and unique specialized metabolism.</title>
        <authorList>
            <person name="Garcia R."/>
            <person name="Popoff A."/>
            <person name="Bader C.D."/>
            <person name="Loehr J."/>
            <person name="Walesch S."/>
            <person name="Walt C."/>
            <person name="Boldt J."/>
            <person name="Bunk B."/>
            <person name="Haeckl F.J.F.P.J."/>
            <person name="Gunesch A.P."/>
            <person name="Birkelbach J."/>
            <person name="Nuebel U."/>
            <person name="Pietschmann T."/>
            <person name="Bach T."/>
            <person name="Mueller R."/>
        </authorList>
    </citation>
    <scope>NUCLEOTIDE SEQUENCE [LARGE SCALE GENOMIC DNA]</scope>
    <source>
        <strain evidence="2 3">MSr12523</strain>
    </source>
</reference>
<evidence type="ECO:0000256" key="1">
    <source>
        <dbReference type="SAM" id="SignalP"/>
    </source>
</evidence>
<dbReference type="RefSeq" id="WP_394843238.1">
    <property type="nucleotide sequence ID" value="NZ_CP089982.1"/>
</dbReference>
<protein>
    <submittedName>
        <fullName evidence="2">Uncharacterized protein</fullName>
    </submittedName>
</protein>
<dbReference type="EMBL" id="CP089982">
    <property type="protein sequence ID" value="WXA92634.1"/>
    <property type="molecule type" value="Genomic_DNA"/>
</dbReference>
<keyword evidence="3" id="KW-1185">Reference proteome</keyword>